<sequence length="98" mass="10753">MATLHLLSHSPFSDTRLDSCLRLLGPGDGLLLCGDATYALQPASRHIRALAQLDDGIELFALEEDMQARALQAGPVQVIDYPQFVALACRFDKVNSWL</sequence>
<protein>
    <submittedName>
        <fullName evidence="1">Sulfurtransferase complex subunit TusB</fullName>
    </submittedName>
</protein>
<dbReference type="GO" id="GO:0002143">
    <property type="term" value="P:tRNA wobble position uridine thiolation"/>
    <property type="evidence" value="ECO:0007669"/>
    <property type="project" value="InterPro"/>
</dbReference>
<gene>
    <name evidence="1" type="primary">dsrH</name>
    <name evidence="1" type="ORF">DNK44_01105</name>
</gene>
<dbReference type="PANTHER" id="PTHR37526">
    <property type="entry name" value="PROTEIN TUSB"/>
    <property type="match status" value="1"/>
</dbReference>
<dbReference type="PANTHER" id="PTHR37526:SF1">
    <property type="entry name" value="PROTEIN TUSB"/>
    <property type="match status" value="1"/>
</dbReference>
<name>A0A4Q9RC44_9GAMM</name>
<dbReference type="InterPro" id="IPR027396">
    <property type="entry name" value="DsrEFH-like"/>
</dbReference>
<evidence type="ECO:0000313" key="2">
    <source>
        <dbReference type="Proteomes" id="UP000293172"/>
    </source>
</evidence>
<dbReference type="InterPro" id="IPR007215">
    <property type="entry name" value="Sulphur_relay_TusB/DsrH"/>
</dbReference>
<dbReference type="GO" id="GO:1990228">
    <property type="term" value="C:sulfurtransferase complex"/>
    <property type="evidence" value="ECO:0007669"/>
    <property type="project" value="TreeGrafter"/>
</dbReference>
<dbReference type="RefSeq" id="WP_131197145.1">
    <property type="nucleotide sequence ID" value="NZ_QJUL01000001.1"/>
</dbReference>
<dbReference type="GO" id="GO:0016740">
    <property type="term" value="F:transferase activity"/>
    <property type="evidence" value="ECO:0007669"/>
    <property type="project" value="UniProtKB-KW"/>
</dbReference>
<comment type="caution">
    <text evidence="1">The sequence shown here is derived from an EMBL/GenBank/DDBJ whole genome shotgun (WGS) entry which is preliminary data.</text>
</comment>
<dbReference type="SUPFAM" id="SSF75169">
    <property type="entry name" value="DsrEFH-like"/>
    <property type="match status" value="1"/>
</dbReference>
<evidence type="ECO:0000313" key="1">
    <source>
        <dbReference type="EMBL" id="TBU97609.1"/>
    </source>
</evidence>
<reference evidence="1 2" key="1">
    <citation type="submission" date="2018-06" db="EMBL/GenBank/DDBJ databases">
        <title>Three novel Pseudomonas species isolated from symptomatic oak.</title>
        <authorList>
            <person name="Bueno-Gonzalez V."/>
            <person name="Brady C."/>
        </authorList>
    </citation>
    <scope>NUCLEOTIDE SEQUENCE [LARGE SCALE GENOMIC DNA]</scope>
    <source>
        <strain evidence="1 2">P6B</strain>
    </source>
</reference>
<dbReference type="OrthoDB" id="9795117at2"/>
<dbReference type="Proteomes" id="UP000293172">
    <property type="component" value="Unassembled WGS sequence"/>
</dbReference>
<dbReference type="AlphaFoldDB" id="A0A4Q9RC44"/>
<dbReference type="NCBIfam" id="TIGR03011">
    <property type="entry name" value="sulf_tusB_dsrH"/>
    <property type="match status" value="1"/>
</dbReference>
<dbReference type="Pfam" id="PF04077">
    <property type="entry name" value="DsrH"/>
    <property type="match status" value="1"/>
</dbReference>
<proteinExistence type="predicted"/>
<organism evidence="1 2">
    <name type="scientific">Phytopseudomonas dryadis</name>
    <dbReference type="NCBI Taxonomy" id="2487520"/>
    <lineage>
        <taxon>Bacteria</taxon>
        <taxon>Pseudomonadati</taxon>
        <taxon>Pseudomonadota</taxon>
        <taxon>Gammaproteobacteria</taxon>
        <taxon>Pseudomonadales</taxon>
        <taxon>Pseudomonadaceae</taxon>
        <taxon>Phytopseudomonas</taxon>
    </lineage>
</organism>
<keyword evidence="1" id="KW-0808">Transferase</keyword>
<dbReference type="EMBL" id="QJUL01000001">
    <property type="protein sequence ID" value="TBU97609.1"/>
    <property type="molecule type" value="Genomic_DNA"/>
</dbReference>
<accession>A0A4Q9RC44</accession>
<dbReference type="Gene3D" id="3.40.1260.10">
    <property type="entry name" value="DsrEFH-like"/>
    <property type="match status" value="1"/>
</dbReference>